<accession>G0V3E9</accession>
<keyword evidence="1" id="KW-1133">Transmembrane helix</keyword>
<keyword evidence="1" id="KW-0472">Membrane</keyword>
<dbReference type="AlphaFoldDB" id="G0V3E9"/>
<feature type="transmembrane region" description="Helical" evidence="1">
    <location>
        <begin position="81"/>
        <end position="101"/>
    </location>
</feature>
<organism evidence="2">
    <name type="scientific">Trypanosoma congolense (strain IL3000)</name>
    <dbReference type="NCBI Taxonomy" id="1068625"/>
    <lineage>
        <taxon>Eukaryota</taxon>
        <taxon>Discoba</taxon>
        <taxon>Euglenozoa</taxon>
        <taxon>Kinetoplastea</taxon>
        <taxon>Metakinetoplastina</taxon>
        <taxon>Trypanosomatida</taxon>
        <taxon>Trypanosomatidae</taxon>
        <taxon>Trypanosoma</taxon>
        <taxon>Nannomonas</taxon>
    </lineage>
</organism>
<dbReference type="VEuPathDB" id="TriTrypDB:TcIL3000.11.16860"/>
<feature type="transmembrane region" description="Helical" evidence="1">
    <location>
        <begin position="131"/>
        <end position="153"/>
    </location>
</feature>
<proteinExistence type="predicted"/>
<protein>
    <submittedName>
        <fullName evidence="2">Uncharacterized protein TCIL3000_11_16860</fullName>
    </submittedName>
</protein>
<gene>
    <name evidence="2" type="ORF">TCIL3000_11_16860</name>
</gene>
<evidence type="ECO:0000256" key="1">
    <source>
        <dbReference type="SAM" id="Phobius"/>
    </source>
</evidence>
<reference evidence="2" key="1">
    <citation type="journal article" date="2012" name="Proc. Natl. Acad. Sci. U.S.A.">
        <title>Antigenic diversity is generated by distinct evolutionary mechanisms in African trypanosome species.</title>
        <authorList>
            <person name="Jackson A.P."/>
            <person name="Berry A."/>
            <person name="Aslett M."/>
            <person name="Allison H.C."/>
            <person name="Burton P."/>
            <person name="Vavrova-Anderson J."/>
            <person name="Brown R."/>
            <person name="Browne H."/>
            <person name="Corton N."/>
            <person name="Hauser H."/>
            <person name="Gamble J."/>
            <person name="Gilderthorp R."/>
            <person name="Marcello L."/>
            <person name="McQuillan J."/>
            <person name="Otto T.D."/>
            <person name="Quail M.A."/>
            <person name="Sanders M.J."/>
            <person name="van Tonder A."/>
            <person name="Ginger M.L."/>
            <person name="Field M.C."/>
            <person name="Barry J.D."/>
            <person name="Hertz-Fowler C."/>
            <person name="Berriman M."/>
        </authorList>
    </citation>
    <scope>NUCLEOTIDE SEQUENCE</scope>
    <source>
        <strain evidence="2">IL3000</strain>
    </source>
</reference>
<sequence>MTSWSFCHVPLLTYCFRDHPYELCRWRVCSLLQAILGRGTQAGNSSAMVLYVPFIYQVSAFSVFNALGSLHAWYVTRRRMMLISGTFNSALGAAAGCAYSFDPMLSNVYVSVASLCAFGHFTLHALRTKTLLRLSAVTCFYYAWCVFLLAFGIHRGRWAYALRHD</sequence>
<dbReference type="EMBL" id="HE575324">
    <property type="protein sequence ID" value="CCC96172.1"/>
    <property type="molecule type" value="Genomic_DNA"/>
</dbReference>
<name>G0V3E9_TRYCI</name>
<feature type="transmembrane region" description="Helical" evidence="1">
    <location>
        <begin position="54"/>
        <end position="74"/>
    </location>
</feature>
<evidence type="ECO:0000313" key="2">
    <source>
        <dbReference type="EMBL" id="CCC96172.1"/>
    </source>
</evidence>
<keyword evidence="1" id="KW-0812">Transmembrane</keyword>
<feature type="transmembrane region" description="Helical" evidence="1">
    <location>
        <begin position="107"/>
        <end position="126"/>
    </location>
</feature>